<feature type="transmembrane region" description="Helical" evidence="9">
    <location>
        <begin position="167"/>
        <end position="192"/>
    </location>
</feature>
<accession>A0A2V1H586</accession>
<comment type="function">
    <text evidence="9">Catalyzes the phospholipid dependent N-acylation of the N-terminal cysteine of apolipoprotein, the last step in lipoprotein maturation.</text>
</comment>
<keyword evidence="6 9" id="KW-1133">Transmembrane helix</keyword>
<evidence type="ECO:0000256" key="4">
    <source>
        <dbReference type="ARBA" id="ARBA00022679"/>
    </source>
</evidence>
<evidence type="ECO:0000256" key="1">
    <source>
        <dbReference type="ARBA" id="ARBA00004651"/>
    </source>
</evidence>
<evidence type="ECO:0000256" key="8">
    <source>
        <dbReference type="ARBA" id="ARBA00023315"/>
    </source>
</evidence>
<sequence length="507" mass="55952">MDLNLPCWHKKLQQHKKTGHLIAVLAGASITAGLAPFNVWLFLLLSPVAFWLLLAGLTPKQSALRSFFYGFGLFTAGASWVYVSIHEHGNAPIILAGGLTLLFTSALALFHVLFGYLWGRIAPNKYLANLLLFSFAWTLLEVFRGWFLTGFPWLYIGYGLTDSPFSGLLPLAGVHGAGIWMVLASLLLFYALSCKNLLTGMAASLLLISGGLSSQVEWSEVSGQKTVGLVQPAIPQQDKWLRQNLRPQLDFHLQQTKDLFQKTDLVIWPETAIPALAWQVEKWIAGLDQLAKDNQATVIFGIPANTENGDGYQNVVFAVGEGSGRYNKVHLVPFGEYVPLESFLRGIIEFFNLPMSGFTAGNQNQPPLTAGEQTLGPMICYEVAYQNLGWLQAKQSDWLLTVSNDAWFGTSLGPDQHFQIVRTRALETGKPFIRVTNDGITAAIDHKGQVIQRMDRFAKGSIAVAVPLVTGTTLFMQIGPYLPILFCSFICLIAVFFKVKNRNVKAN</sequence>
<protein>
    <recommendedName>
        <fullName evidence="9">Apolipoprotein N-acyltransferase</fullName>
        <shortName evidence="9">ALP N-acyltransferase</shortName>
        <ecNumber evidence="9">2.3.1.269</ecNumber>
    </recommendedName>
</protein>
<dbReference type="GO" id="GO:0042158">
    <property type="term" value="P:lipoprotein biosynthetic process"/>
    <property type="evidence" value="ECO:0007669"/>
    <property type="project" value="UniProtKB-UniRule"/>
</dbReference>
<dbReference type="CDD" id="cd07571">
    <property type="entry name" value="ALP_N-acyl_transferase"/>
    <property type="match status" value="1"/>
</dbReference>
<name>A0A2V1H586_9GAMM</name>
<evidence type="ECO:0000313" key="12">
    <source>
        <dbReference type="Proteomes" id="UP000244906"/>
    </source>
</evidence>
<feature type="transmembrane region" description="Helical" evidence="9">
    <location>
        <begin position="66"/>
        <end position="85"/>
    </location>
</feature>
<keyword evidence="12" id="KW-1185">Reference proteome</keyword>
<evidence type="ECO:0000256" key="5">
    <source>
        <dbReference type="ARBA" id="ARBA00022692"/>
    </source>
</evidence>
<dbReference type="Pfam" id="PF20154">
    <property type="entry name" value="LNT_N"/>
    <property type="match status" value="1"/>
</dbReference>
<dbReference type="GO" id="GO:0016410">
    <property type="term" value="F:N-acyltransferase activity"/>
    <property type="evidence" value="ECO:0007669"/>
    <property type="project" value="UniProtKB-UniRule"/>
</dbReference>
<keyword evidence="7 9" id="KW-0472">Membrane</keyword>
<comment type="caution">
    <text evidence="11">The sequence shown here is derived from an EMBL/GenBank/DDBJ whole genome shotgun (WGS) entry which is preliminary data.</text>
</comment>
<organism evidence="11 12">
    <name type="scientific">Pelagibaculum spongiae</name>
    <dbReference type="NCBI Taxonomy" id="2080658"/>
    <lineage>
        <taxon>Bacteria</taxon>
        <taxon>Pseudomonadati</taxon>
        <taxon>Pseudomonadota</taxon>
        <taxon>Gammaproteobacteria</taxon>
        <taxon>Oceanospirillales</taxon>
        <taxon>Pelagibaculum</taxon>
    </lineage>
</organism>
<keyword evidence="3 9" id="KW-1003">Cell membrane</keyword>
<dbReference type="InterPro" id="IPR045378">
    <property type="entry name" value="LNT_N"/>
</dbReference>
<dbReference type="PROSITE" id="PS50263">
    <property type="entry name" value="CN_HYDROLASE"/>
    <property type="match status" value="1"/>
</dbReference>
<reference evidence="11 12" key="1">
    <citation type="submission" date="2018-04" db="EMBL/GenBank/DDBJ databases">
        <title>Thalassorhabdus spongiae gen. nov., sp. nov., isolated from a marine sponge in South-West Iceland.</title>
        <authorList>
            <person name="Knobloch S."/>
            <person name="Daussin A."/>
            <person name="Johannsson R."/>
            <person name="Marteinsson V.T."/>
        </authorList>
    </citation>
    <scope>NUCLEOTIDE SEQUENCE [LARGE SCALE GENOMIC DNA]</scope>
    <source>
        <strain evidence="11 12">Hp12</strain>
    </source>
</reference>
<feature type="transmembrane region" description="Helical" evidence="9">
    <location>
        <begin position="126"/>
        <end position="147"/>
    </location>
</feature>
<dbReference type="PANTHER" id="PTHR38686:SF1">
    <property type="entry name" value="APOLIPOPROTEIN N-ACYLTRANSFERASE"/>
    <property type="match status" value="1"/>
</dbReference>
<dbReference type="SUPFAM" id="SSF56317">
    <property type="entry name" value="Carbon-nitrogen hydrolase"/>
    <property type="match status" value="1"/>
</dbReference>
<evidence type="ECO:0000313" key="11">
    <source>
        <dbReference type="EMBL" id="PVZ72367.1"/>
    </source>
</evidence>
<dbReference type="EMBL" id="QDDL01000001">
    <property type="protein sequence ID" value="PVZ72367.1"/>
    <property type="molecule type" value="Genomic_DNA"/>
</dbReference>
<keyword evidence="4 9" id="KW-0808">Transferase</keyword>
<dbReference type="PANTHER" id="PTHR38686">
    <property type="entry name" value="APOLIPOPROTEIN N-ACYLTRANSFERASE"/>
    <property type="match status" value="1"/>
</dbReference>
<dbReference type="InterPro" id="IPR036526">
    <property type="entry name" value="C-N_Hydrolase_sf"/>
</dbReference>
<dbReference type="AlphaFoldDB" id="A0A2V1H586"/>
<evidence type="ECO:0000256" key="3">
    <source>
        <dbReference type="ARBA" id="ARBA00022475"/>
    </source>
</evidence>
<dbReference type="Gene3D" id="3.60.110.10">
    <property type="entry name" value="Carbon-nitrogen hydrolase"/>
    <property type="match status" value="1"/>
</dbReference>
<feature type="transmembrane region" description="Helical" evidence="9">
    <location>
        <begin position="457"/>
        <end position="475"/>
    </location>
</feature>
<comment type="pathway">
    <text evidence="9">Protein modification; lipoprotein biosynthesis (N-acyl transfer).</text>
</comment>
<dbReference type="UniPathway" id="UPA00666"/>
<gene>
    <name evidence="9 11" type="primary">lnt</name>
    <name evidence="11" type="ORF">DC094_05005</name>
</gene>
<evidence type="ECO:0000256" key="7">
    <source>
        <dbReference type="ARBA" id="ARBA00023136"/>
    </source>
</evidence>
<comment type="catalytic activity">
    <reaction evidence="9">
        <text>N-terminal S-1,2-diacyl-sn-glyceryl-L-cysteinyl-[lipoprotein] + a glycerophospholipid = N-acyl-S-1,2-diacyl-sn-glyceryl-L-cysteinyl-[lipoprotein] + a 2-acyl-sn-glycero-3-phospholipid + H(+)</text>
        <dbReference type="Rhea" id="RHEA:48228"/>
        <dbReference type="Rhea" id="RHEA-COMP:14681"/>
        <dbReference type="Rhea" id="RHEA-COMP:14684"/>
        <dbReference type="ChEBI" id="CHEBI:15378"/>
        <dbReference type="ChEBI" id="CHEBI:136912"/>
        <dbReference type="ChEBI" id="CHEBI:140656"/>
        <dbReference type="ChEBI" id="CHEBI:140657"/>
        <dbReference type="ChEBI" id="CHEBI:140660"/>
        <dbReference type="EC" id="2.3.1.269"/>
    </reaction>
</comment>
<evidence type="ECO:0000259" key="10">
    <source>
        <dbReference type="PROSITE" id="PS50263"/>
    </source>
</evidence>
<evidence type="ECO:0000256" key="9">
    <source>
        <dbReference type="HAMAP-Rule" id="MF_01148"/>
    </source>
</evidence>
<feature type="transmembrane region" description="Helical" evidence="9">
    <location>
        <begin position="21"/>
        <end position="54"/>
    </location>
</feature>
<keyword evidence="5 9" id="KW-0812">Transmembrane</keyword>
<dbReference type="EC" id="2.3.1.269" evidence="9"/>
<keyword evidence="11" id="KW-0449">Lipoprotein</keyword>
<keyword evidence="8 9" id="KW-0012">Acyltransferase</keyword>
<feature type="domain" description="CN hydrolase" evidence="10">
    <location>
        <begin position="230"/>
        <end position="468"/>
    </location>
</feature>
<dbReference type="InterPro" id="IPR003010">
    <property type="entry name" value="C-N_Hydrolase"/>
</dbReference>
<comment type="subcellular location">
    <subcellularLocation>
        <location evidence="1 9">Cell membrane</location>
        <topology evidence="1 9">Multi-pass membrane protein</topology>
    </subcellularLocation>
</comment>
<proteinExistence type="inferred from homology"/>
<dbReference type="NCBIfam" id="TIGR00546">
    <property type="entry name" value="lnt"/>
    <property type="match status" value="1"/>
</dbReference>
<dbReference type="GO" id="GO:0005886">
    <property type="term" value="C:plasma membrane"/>
    <property type="evidence" value="ECO:0007669"/>
    <property type="project" value="UniProtKB-SubCell"/>
</dbReference>
<comment type="similarity">
    <text evidence="2 9">Belongs to the CN hydrolase family. Apolipoprotein N-acyltransferase subfamily.</text>
</comment>
<evidence type="ECO:0000256" key="2">
    <source>
        <dbReference type="ARBA" id="ARBA00010065"/>
    </source>
</evidence>
<dbReference type="Proteomes" id="UP000244906">
    <property type="component" value="Unassembled WGS sequence"/>
</dbReference>
<dbReference type="OrthoDB" id="9804277at2"/>
<dbReference type="HAMAP" id="MF_01148">
    <property type="entry name" value="Lnt"/>
    <property type="match status" value="1"/>
</dbReference>
<feature type="transmembrane region" description="Helical" evidence="9">
    <location>
        <begin position="91"/>
        <end position="114"/>
    </location>
</feature>
<dbReference type="Pfam" id="PF00795">
    <property type="entry name" value="CN_hydrolase"/>
    <property type="match status" value="1"/>
</dbReference>
<dbReference type="InterPro" id="IPR004563">
    <property type="entry name" value="Apolipo_AcylTrfase"/>
</dbReference>
<evidence type="ECO:0000256" key="6">
    <source>
        <dbReference type="ARBA" id="ARBA00022989"/>
    </source>
</evidence>
<dbReference type="RefSeq" id="WP_116685953.1">
    <property type="nucleotide sequence ID" value="NZ_CAWNYD010000001.1"/>
</dbReference>
<feature type="transmembrane region" description="Helical" evidence="9">
    <location>
        <begin position="481"/>
        <end position="499"/>
    </location>
</feature>